<sequence length="98" mass="11713">MEKQAFQDSILRNFTGADGRLKSIPSQKKKKLVILEHMVAKLDPSKTYNEKEVNEFIKQFHDDFCTIRREFVINGYVNRENSIYSVNDKEEWNKWQDL</sequence>
<comment type="caution">
    <text evidence="2">The sequence shown here is derived from an EMBL/GenBank/DDBJ whole genome shotgun (WGS) entry which is preliminary data.</text>
</comment>
<name>A0A235FDB6_9BACL</name>
<dbReference type="Proteomes" id="UP000215059">
    <property type="component" value="Unassembled WGS sequence"/>
</dbReference>
<feature type="domain" description="DUF2087" evidence="1">
    <location>
        <begin position="20"/>
        <end position="85"/>
    </location>
</feature>
<dbReference type="InterPro" id="IPR018656">
    <property type="entry name" value="DUF2087"/>
</dbReference>
<dbReference type="Pfam" id="PF09860">
    <property type="entry name" value="DUF2087"/>
    <property type="match status" value="1"/>
</dbReference>
<accession>A0A235FDB6</accession>
<dbReference type="AlphaFoldDB" id="A0A235FDB6"/>
<protein>
    <submittedName>
        <fullName evidence="2">Transcriptional regulator</fullName>
    </submittedName>
</protein>
<dbReference type="EMBL" id="NOII01000001">
    <property type="protein sequence ID" value="OYD59301.1"/>
    <property type="molecule type" value="Genomic_DNA"/>
</dbReference>
<dbReference type="OrthoDB" id="529288at2"/>
<evidence type="ECO:0000259" key="1">
    <source>
        <dbReference type="Pfam" id="PF09860"/>
    </source>
</evidence>
<evidence type="ECO:0000313" key="3">
    <source>
        <dbReference type="Proteomes" id="UP000215059"/>
    </source>
</evidence>
<gene>
    <name evidence="2" type="ORF">CGZ90_05260</name>
</gene>
<organism evidence="2 3">
    <name type="scientific">Fictibacillus aquaticus</name>
    <dbReference type="NCBI Taxonomy" id="2021314"/>
    <lineage>
        <taxon>Bacteria</taxon>
        <taxon>Bacillati</taxon>
        <taxon>Bacillota</taxon>
        <taxon>Bacilli</taxon>
        <taxon>Bacillales</taxon>
        <taxon>Fictibacillaceae</taxon>
        <taxon>Fictibacillus</taxon>
    </lineage>
</organism>
<reference evidence="2 3" key="1">
    <citation type="submission" date="2017-07" db="EMBL/GenBank/DDBJ databases">
        <title>Fictibacillus sp. nov. GDSW-R2A3 Genome sequencing and assembly.</title>
        <authorList>
            <person name="Mayilraj S."/>
        </authorList>
    </citation>
    <scope>NUCLEOTIDE SEQUENCE [LARGE SCALE GENOMIC DNA]</scope>
    <source>
        <strain evidence="2 3">GDSW-R2A3</strain>
    </source>
</reference>
<proteinExistence type="predicted"/>
<evidence type="ECO:0000313" key="2">
    <source>
        <dbReference type="EMBL" id="OYD59301.1"/>
    </source>
</evidence>
<dbReference type="RefSeq" id="WP_094251262.1">
    <property type="nucleotide sequence ID" value="NZ_JBHLXL010000001.1"/>
</dbReference>
<keyword evidence="3" id="KW-1185">Reference proteome</keyword>